<name>A0A7T8HJC8_CALRO</name>
<keyword evidence="2" id="KW-1185">Reference proteome</keyword>
<accession>A0A7T8HJC8</accession>
<reference evidence="2" key="1">
    <citation type="submission" date="2021-01" db="EMBL/GenBank/DDBJ databases">
        <title>Caligus Genome Assembly.</title>
        <authorList>
            <person name="Gallardo-Escarate C."/>
        </authorList>
    </citation>
    <scope>NUCLEOTIDE SEQUENCE [LARGE SCALE GENOMIC DNA]</scope>
</reference>
<proteinExistence type="predicted"/>
<dbReference type="Proteomes" id="UP000595437">
    <property type="component" value="Chromosome 8"/>
</dbReference>
<organism evidence="1 2">
    <name type="scientific">Caligus rogercresseyi</name>
    <name type="common">Sea louse</name>
    <dbReference type="NCBI Taxonomy" id="217165"/>
    <lineage>
        <taxon>Eukaryota</taxon>
        <taxon>Metazoa</taxon>
        <taxon>Ecdysozoa</taxon>
        <taxon>Arthropoda</taxon>
        <taxon>Crustacea</taxon>
        <taxon>Multicrustacea</taxon>
        <taxon>Hexanauplia</taxon>
        <taxon>Copepoda</taxon>
        <taxon>Siphonostomatoida</taxon>
        <taxon>Caligidae</taxon>
        <taxon>Caligus</taxon>
    </lineage>
</organism>
<evidence type="ECO:0000313" key="1">
    <source>
        <dbReference type="EMBL" id="QQP51096.1"/>
    </source>
</evidence>
<sequence length="91" mass="10551">MEERLESVLTQLGEQNERLSKLESQSLQKAPELKPSMSSEELLSLLEDLQDRLYEIDKSWKKTIYSFLGSKRTPVGHLRAQSALRGRSRQF</sequence>
<gene>
    <name evidence="1" type="ORF">FKW44_012328</name>
</gene>
<dbReference type="AlphaFoldDB" id="A0A7T8HJC8"/>
<dbReference type="EMBL" id="CP045897">
    <property type="protein sequence ID" value="QQP51096.1"/>
    <property type="molecule type" value="Genomic_DNA"/>
</dbReference>
<protein>
    <submittedName>
        <fullName evidence="1">Uncharacterized protein</fullName>
    </submittedName>
</protein>
<dbReference type="OrthoDB" id="6381026at2759"/>
<evidence type="ECO:0000313" key="2">
    <source>
        <dbReference type="Proteomes" id="UP000595437"/>
    </source>
</evidence>